<dbReference type="Proteomes" id="UP001342418">
    <property type="component" value="Chromosome"/>
</dbReference>
<accession>A0ABY5MLT3</accession>
<dbReference type="InterPro" id="IPR002035">
    <property type="entry name" value="VWF_A"/>
</dbReference>
<feature type="domain" description="VWFA" evidence="1">
    <location>
        <begin position="5"/>
        <end position="184"/>
    </location>
</feature>
<protein>
    <recommendedName>
        <fullName evidence="1">VWFA domain-containing protein</fullName>
    </recommendedName>
</protein>
<reference evidence="2 3" key="1">
    <citation type="submission" date="2018-07" db="EMBL/GenBank/DDBJ databases">
        <title>Genome sequence of Nitratireductor thuwali#1536.</title>
        <authorList>
            <person name="Michoud G."/>
            <person name="Merlino G."/>
            <person name="Sefrji F.O."/>
            <person name="Daffonchio D."/>
        </authorList>
    </citation>
    <scope>NUCLEOTIDE SEQUENCE [LARGE SCALE GENOMIC DNA]</scope>
    <source>
        <strain evidence="3">Nit1536</strain>
    </source>
</reference>
<proteinExistence type="predicted"/>
<dbReference type="InterPro" id="IPR036465">
    <property type="entry name" value="vWFA_dom_sf"/>
</dbReference>
<keyword evidence="3" id="KW-1185">Reference proteome</keyword>
<dbReference type="SMART" id="SM00327">
    <property type="entry name" value="VWA"/>
    <property type="match status" value="1"/>
</dbReference>
<dbReference type="PROSITE" id="PS50234">
    <property type="entry name" value="VWFA"/>
    <property type="match status" value="1"/>
</dbReference>
<dbReference type="Pfam" id="PF00092">
    <property type="entry name" value="VWA"/>
    <property type="match status" value="1"/>
</dbReference>
<dbReference type="SUPFAM" id="SSF53300">
    <property type="entry name" value="vWA-like"/>
    <property type="match status" value="1"/>
</dbReference>
<dbReference type="EMBL" id="CP030941">
    <property type="protein sequence ID" value="UUP18196.1"/>
    <property type="molecule type" value="Genomic_DNA"/>
</dbReference>
<organism evidence="2 3">
    <name type="scientific">Nitratireductor thuwali</name>
    <dbReference type="NCBI Taxonomy" id="2267699"/>
    <lineage>
        <taxon>Bacteria</taxon>
        <taxon>Pseudomonadati</taxon>
        <taxon>Pseudomonadota</taxon>
        <taxon>Alphaproteobacteria</taxon>
        <taxon>Hyphomicrobiales</taxon>
        <taxon>Phyllobacteriaceae</taxon>
        <taxon>Nitratireductor</taxon>
    </lineage>
</organism>
<evidence type="ECO:0000259" key="1">
    <source>
        <dbReference type="PROSITE" id="PS50234"/>
    </source>
</evidence>
<evidence type="ECO:0000313" key="2">
    <source>
        <dbReference type="EMBL" id="UUP18196.1"/>
    </source>
</evidence>
<dbReference type="Gene3D" id="3.40.50.410">
    <property type="entry name" value="von Willebrand factor, type A domain"/>
    <property type="match status" value="1"/>
</dbReference>
<name>A0ABY5MLT3_9HYPH</name>
<sequence>MAAEDVMVVFDGSNSMWGRIDGTAKIEIARDVMGNLLGDWTDNTNVGLIAYGHRREGDCSDIETVLAPQKLDRDRFLTKVGEISPRGKTPLTDAVEMAAEQLSYRDNPATVVLISDGIESCQRDPCALASELERAGVSFTAHVVGFGLSEREERDALACIAEETGGLFLSAGNAGELGKALSEVGTVVAEAPEPKPTPEPQPQSAPIVTLEAPDTTIMGSSFSVSWSASGQQPGDFVTIVPVGAEEGEHGDYARVKDKSSGRLQAPAEPGRYEVRYVVEDGRATAGSVEIEVVEANVAVEAPESTTAGATFPVSWSDVIHPRDFITIVPMDAEEGAYEDYTRVKDDREGTLQAPADAGLYEVRYVLNEGRKTLASAPIEIVEAEASVEAPERATAGETFSVSWSNAIHPRDFVTIVPAGADEGSYADYTRVKDSDQGSLQAPADAGLYEVRYVLNEGRKTLASAPIEIVEAEASVRAPDSAVVGSTFTVQWSRGIHPRDFVAIVPMGAEPGDHIDYARVSDKAEGKLRAPAESGLYEVRYVLNEGRKTLASEQIEIVEADIELSGPDTVRAGTAIRVGWSGTAPHPRDFVTIVPMGAEEGDYGDYARVGEREQADLAAPEATGLYEVRYVLEEGRRTLARHPVEVVAATATLNEGGALEVPETGAPGATVEVVWEAENQDNDQRIALAGADQADFTWIEARKADGDALTFTLPEEAGFYEFRLLDITERKVLSRATIAVE</sequence>
<dbReference type="RefSeq" id="WP_338530451.1">
    <property type="nucleotide sequence ID" value="NZ_CP030941.1"/>
</dbReference>
<gene>
    <name evidence="2" type="ORF">NTH_02676</name>
</gene>
<evidence type="ECO:0000313" key="3">
    <source>
        <dbReference type="Proteomes" id="UP001342418"/>
    </source>
</evidence>